<dbReference type="WBParaSite" id="PSAMB.scaffold4081size15776.g23372.t1">
    <property type="protein sequence ID" value="PSAMB.scaffold4081size15776.g23372.t1"/>
    <property type="gene ID" value="PSAMB.scaffold4081size15776.g23372"/>
</dbReference>
<reference evidence="3" key="1">
    <citation type="submission" date="2022-11" db="UniProtKB">
        <authorList>
            <consortium name="WormBaseParasite"/>
        </authorList>
    </citation>
    <scope>IDENTIFICATION</scope>
</reference>
<accession>A0A914WI50</accession>
<feature type="signal peptide" evidence="1">
    <location>
        <begin position="1"/>
        <end position="22"/>
    </location>
</feature>
<organism evidence="2 3">
    <name type="scientific">Plectus sambesii</name>
    <dbReference type="NCBI Taxonomy" id="2011161"/>
    <lineage>
        <taxon>Eukaryota</taxon>
        <taxon>Metazoa</taxon>
        <taxon>Ecdysozoa</taxon>
        <taxon>Nematoda</taxon>
        <taxon>Chromadorea</taxon>
        <taxon>Plectida</taxon>
        <taxon>Plectina</taxon>
        <taxon>Plectoidea</taxon>
        <taxon>Plectidae</taxon>
        <taxon>Plectus</taxon>
    </lineage>
</organism>
<keyword evidence="1" id="KW-0732">Signal</keyword>
<proteinExistence type="predicted"/>
<sequence>MMKSVLIVVITVAFVCIAAVNAQGGPPPPGPGAPSPRGIECPYIHEVLHCNIDSEACINGNCVPRSKCPKPKQPTYDKKKCTLQSGIGLNGCPTFAVEC</sequence>
<evidence type="ECO:0000313" key="3">
    <source>
        <dbReference type="WBParaSite" id="PSAMB.scaffold4081size15776.g23372.t1"/>
    </source>
</evidence>
<evidence type="ECO:0000313" key="2">
    <source>
        <dbReference type="Proteomes" id="UP000887566"/>
    </source>
</evidence>
<keyword evidence="2" id="KW-1185">Reference proteome</keyword>
<evidence type="ECO:0000256" key="1">
    <source>
        <dbReference type="SAM" id="SignalP"/>
    </source>
</evidence>
<dbReference type="Proteomes" id="UP000887566">
    <property type="component" value="Unplaced"/>
</dbReference>
<name>A0A914WI50_9BILA</name>
<protein>
    <submittedName>
        <fullName evidence="3">Uncharacterized protein</fullName>
    </submittedName>
</protein>
<feature type="chain" id="PRO_5037478986" evidence="1">
    <location>
        <begin position="23"/>
        <end position="99"/>
    </location>
</feature>
<dbReference type="AlphaFoldDB" id="A0A914WI50"/>